<gene>
    <name evidence="1" type="ORF">SAMN04488695_10231</name>
</gene>
<sequence length="137" mass="16233">MVEVIRTKAIKKARKEHKCSYCGRDIKIGDPYRRSLLKIDEPYTWNECKYCEVVAGEITSSGFFVSDGDGFSREDFSEAVQELHEVFCKPLDFFSLPRYTEDLYSEFCHKELQRVKEANKTHGEYTYWRLVERRPVK</sequence>
<keyword evidence="2" id="KW-1185">Reference proteome</keyword>
<dbReference type="EMBL" id="FOVK01000002">
    <property type="protein sequence ID" value="SFN50749.1"/>
    <property type="molecule type" value="Genomic_DNA"/>
</dbReference>
<reference evidence="1 2" key="1">
    <citation type="submission" date="2016-10" db="EMBL/GenBank/DDBJ databases">
        <authorList>
            <person name="de Groot N.N."/>
        </authorList>
    </citation>
    <scope>NUCLEOTIDE SEQUENCE [LARGE SCALE GENOMIC DNA]</scope>
    <source>
        <strain evidence="1 2">ML2</strain>
    </source>
</reference>
<name>A0A1I4ZLA4_9CLOT</name>
<dbReference type="Proteomes" id="UP000181899">
    <property type="component" value="Unassembled WGS sequence"/>
</dbReference>
<organism evidence="1 2">
    <name type="scientific">Proteiniclasticum ruminis</name>
    <dbReference type="NCBI Taxonomy" id="398199"/>
    <lineage>
        <taxon>Bacteria</taxon>
        <taxon>Bacillati</taxon>
        <taxon>Bacillota</taxon>
        <taxon>Clostridia</taxon>
        <taxon>Eubacteriales</taxon>
        <taxon>Clostridiaceae</taxon>
        <taxon>Proteiniclasticum</taxon>
    </lineage>
</organism>
<dbReference type="RefSeq" id="WP_074910983.1">
    <property type="nucleotide sequence ID" value="NZ_FOVK01000002.1"/>
</dbReference>
<evidence type="ECO:0000313" key="1">
    <source>
        <dbReference type="EMBL" id="SFN50749.1"/>
    </source>
</evidence>
<evidence type="ECO:0000313" key="2">
    <source>
        <dbReference type="Proteomes" id="UP000181899"/>
    </source>
</evidence>
<protein>
    <submittedName>
        <fullName evidence="1">Uncharacterized protein</fullName>
    </submittedName>
</protein>
<proteinExistence type="predicted"/>
<accession>A0A1I4ZLA4</accession>
<dbReference type="OrthoDB" id="5149997at2"/>
<dbReference type="AlphaFoldDB" id="A0A1I4ZLA4"/>